<evidence type="ECO:0000313" key="1">
    <source>
        <dbReference type="EMBL" id="CAC5380298.1"/>
    </source>
</evidence>
<dbReference type="EMBL" id="CACVKT020002878">
    <property type="protein sequence ID" value="CAC5380298.1"/>
    <property type="molecule type" value="Genomic_DNA"/>
</dbReference>
<proteinExistence type="predicted"/>
<dbReference type="OrthoDB" id="6121279at2759"/>
<dbReference type="AlphaFoldDB" id="A0A6J8B8M2"/>
<keyword evidence="2" id="KW-1185">Reference proteome</keyword>
<evidence type="ECO:0000313" key="2">
    <source>
        <dbReference type="Proteomes" id="UP000507470"/>
    </source>
</evidence>
<reference evidence="1 2" key="1">
    <citation type="submission" date="2020-06" db="EMBL/GenBank/DDBJ databases">
        <authorList>
            <person name="Li R."/>
            <person name="Bekaert M."/>
        </authorList>
    </citation>
    <scope>NUCLEOTIDE SEQUENCE [LARGE SCALE GENOMIC DNA]</scope>
    <source>
        <strain evidence="2">wild</strain>
    </source>
</reference>
<dbReference type="Proteomes" id="UP000507470">
    <property type="component" value="Unassembled WGS sequence"/>
</dbReference>
<sequence>MTEDDIKDNTENRHECFGIIVPDYLLQQYVESWFDGMTNKNFVKIKSYIVGNRSVINETFRVALQKYLRQLSMGKIETLIQSGNIDFVNSMFVMTDENVKDIADDLYEYFGIVIPNDLLHHYSERWLDDLRKTDSVKEYIDRNRSVSDVAFRIAMQAYIKNLPRAKILNLLQTGSTEFVNTMFVMTEGDIKDNTGNQWECFGIVLPGDLLQQYIVILFDGLTKVDSVKKYTEANRCLMNANFQNTMQTYIKQLNRAEIENLIQTGSRYFLNTMFVMMEDDIKDNTDNRYECLGIILPDDMLQQYIGRWFDCITKTELVAEYIRENRLLMNVTGRATIQNYIRHITEGTIETLIQSGNKAFFNTMFVTTEYFIKDTAVNRYAYVGIVIPDNLLQQYIERWFNNLTKTDTVREYINCNRCVNANTFRIALQTYIKQLTRRKIGNLQRTASQDFVNTMFVMTEDDIKDNAEHQWECLGIVLPDDLLQQYIERLFDGLTKANLVKKSIDANRCFMNGTFRIALQTYIKQLTHGKIRNLIQTGSRDFVNTMFVMTEDDIKENTVNRLECFGIVVVDDMLQQYFERWFDSVTRTESVKEDMNVNRILMNATGKAAMQHYIRRINEKRIGTLIQIGNRDFFNTMFVVTEDDIKDNADNRYECFGIIIPADLLEQYIGRLVDGLTKTDSVKKCLDFNRCFMNVTFRIALQTYMKQLTRGNIANLIQTGSRDFVNTMFVLAEDDIKEDSENRQECFGIIMPDDLLHQYIERWFDGMTKTDSAKQYIDENRTFMNSKFQANLDLYINGINLEKIRCLNRKGQIDYLNTRQGLFKENRTYEIKS</sequence>
<accession>A0A6J8B8M2</accession>
<protein>
    <submittedName>
        <fullName evidence="1">Uncharacterized protein</fullName>
    </submittedName>
</protein>
<gene>
    <name evidence="1" type="ORF">MCOR_16270</name>
</gene>
<organism evidence="1 2">
    <name type="scientific">Mytilus coruscus</name>
    <name type="common">Sea mussel</name>
    <dbReference type="NCBI Taxonomy" id="42192"/>
    <lineage>
        <taxon>Eukaryota</taxon>
        <taxon>Metazoa</taxon>
        <taxon>Spiralia</taxon>
        <taxon>Lophotrochozoa</taxon>
        <taxon>Mollusca</taxon>
        <taxon>Bivalvia</taxon>
        <taxon>Autobranchia</taxon>
        <taxon>Pteriomorphia</taxon>
        <taxon>Mytilida</taxon>
        <taxon>Mytiloidea</taxon>
        <taxon>Mytilidae</taxon>
        <taxon>Mytilinae</taxon>
        <taxon>Mytilus</taxon>
    </lineage>
</organism>
<name>A0A6J8B8M2_MYTCO</name>